<keyword evidence="7 9" id="KW-0503">Monooxygenase</keyword>
<dbReference type="GO" id="GO:0004497">
    <property type="term" value="F:monooxygenase activity"/>
    <property type="evidence" value="ECO:0007669"/>
    <property type="project" value="UniProtKB-KW"/>
</dbReference>
<dbReference type="GO" id="GO:0005506">
    <property type="term" value="F:iron ion binding"/>
    <property type="evidence" value="ECO:0007669"/>
    <property type="project" value="InterPro"/>
</dbReference>
<feature type="chain" id="PRO_5042115125" description="Alkane hydroxylase MAH1-like" evidence="10">
    <location>
        <begin position="20"/>
        <end position="456"/>
    </location>
</feature>
<gene>
    <name evidence="11" type="ORF">QN277_020422</name>
</gene>
<evidence type="ECO:0000256" key="10">
    <source>
        <dbReference type="SAM" id="SignalP"/>
    </source>
</evidence>
<proteinExistence type="inferred from homology"/>
<keyword evidence="5 9" id="KW-0560">Oxidoreductase</keyword>
<dbReference type="Gene3D" id="1.10.630.10">
    <property type="entry name" value="Cytochrome P450"/>
    <property type="match status" value="1"/>
</dbReference>
<reference evidence="11" key="1">
    <citation type="submission" date="2023-10" db="EMBL/GenBank/DDBJ databases">
        <title>Chromosome-level genome of the transformable northern wattle, Acacia crassicarpa.</title>
        <authorList>
            <person name="Massaro I."/>
            <person name="Sinha N.R."/>
            <person name="Poethig S."/>
            <person name="Leichty A.R."/>
        </authorList>
    </citation>
    <scope>NUCLEOTIDE SEQUENCE</scope>
    <source>
        <strain evidence="11">Acra3RX</strain>
        <tissue evidence="11">Leaf</tissue>
    </source>
</reference>
<dbReference type="SUPFAM" id="SSF48264">
    <property type="entry name" value="Cytochrome P450"/>
    <property type="match status" value="1"/>
</dbReference>
<accession>A0AAE1MSM5</accession>
<dbReference type="PRINTS" id="PR00463">
    <property type="entry name" value="EP450I"/>
</dbReference>
<name>A0AAE1MSM5_9FABA</name>
<dbReference type="InterPro" id="IPR001128">
    <property type="entry name" value="Cyt_P450"/>
</dbReference>
<dbReference type="PROSITE" id="PS00086">
    <property type="entry name" value="CYTOCHROME_P450"/>
    <property type="match status" value="1"/>
</dbReference>
<protein>
    <recommendedName>
        <fullName evidence="13">Alkane hydroxylase MAH1-like</fullName>
    </recommendedName>
</protein>
<dbReference type="GO" id="GO:0016705">
    <property type="term" value="F:oxidoreductase activity, acting on paired donors, with incorporation or reduction of molecular oxygen"/>
    <property type="evidence" value="ECO:0007669"/>
    <property type="project" value="InterPro"/>
</dbReference>
<comment type="cofactor">
    <cofactor evidence="1 8">
        <name>heme</name>
        <dbReference type="ChEBI" id="CHEBI:30413"/>
    </cofactor>
</comment>
<comment type="caution">
    <text evidence="11">The sequence shown here is derived from an EMBL/GenBank/DDBJ whole genome shotgun (WGS) entry which is preliminary data.</text>
</comment>
<dbReference type="EMBL" id="JAWXYG010000005">
    <property type="protein sequence ID" value="KAK4271781.1"/>
    <property type="molecule type" value="Genomic_DNA"/>
</dbReference>
<keyword evidence="6 8" id="KW-0408">Iron</keyword>
<feature type="signal peptide" evidence="10">
    <location>
        <begin position="1"/>
        <end position="19"/>
    </location>
</feature>
<evidence type="ECO:0000256" key="9">
    <source>
        <dbReference type="RuleBase" id="RU000461"/>
    </source>
</evidence>
<keyword evidence="4 8" id="KW-0479">Metal-binding</keyword>
<evidence type="ECO:0000256" key="4">
    <source>
        <dbReference type="ARBA" id="ARBA00022723"/>
    </source>
</evidence>
<evidence type="ECO:0000256" key="3">
    <source>
        <dbReference type="ARBA" id="ARBA00022617"/>
    </source>
</evidence>
<dbReference type="GO" id="GO:0020037">
    <property type="term" value="F:heme binding"/>
    <property type="evidence" value="ECO:0007669"/>
    <property type="project" value="InterPro"/>
</dbReference>
<evidence type="ECO:0000256" key="8">
    <source>
        <dbReference type="PIRSR" id="PIRSR602401-1"/>
    </source>
</evidence>
<evidence type="ECO:0000256" key="7">
    <source>
        <dbReference type="ARBA" id="ARBA00023033"/>
    </source>
</evidence>
<evidence type="ECO:0000313" key="11">
    <source>
        <dbReference type="EMBL" id="KAK4271781.1"/>
    </source>
</evidence>
<evidence type="ECO:0000256" key="6">
    <source>
        <dbReference type="ARBA" id="ARBA00023004"/>
    </source>
</evidence>
<dbReference type="InterPro" id="IPR017972">
    <property type="entry name" value="Cyt_P450_CS"/>
</dbReference>
<sequence length="456" mass="52864">MTNWPVLGMLLPLLTNLWQIHDFTTQVLQRVSGTGTFIGPWFTGMNYLMTCDPMNVHHMMSKNFVNYEKGHEFREIFEAFGDGIFTADSETWKYHRTLLHSLFKTRSFEEFLEKIVRTKVENCLLPLLDHVEREGVEVDFQDVFNRFNFDTICSTVLGSDPNCLSIDFPEVACERAFNEAEEFIFYRHTVPKSFWKLQRWLGIGPEKKNAKACEVFDKFLYESIASKREQLNKKDEKENDDLLTCLMREEEGKEHVDDKFLRDTAFNLFVAGRDTITSALTWFFWLVAKHPSVEAKILQEIKQEKEVKSQVYLHAALCEALRLYPPIPFESKQAIKQDMLPSGHEVGPRTTILLSLYALGRSEETWGKDCLEFKPERWISGKGGIVHIPSYKFISFNAGPRTCLGKDLSFIQMKIMATSILKSYHIQVVEDYPISPTLSIVLLMKHGLKVRVIKRD</sequence>
<dbReference type="Pfam" id="PF00067">
    <property type="entry name" value="p450"/>
    <property type="match status" value="1"/>
</dbReference>
<keyword evidence="12" id="KW-1185">Reference proteome</keyword>
<evidence type="ECO:0008006" key="13">
    <source>
        <dbReference type="Google" id="ProtNLM"/>
    </source>
</evidence>
<evidence type="ECO:0000256" key="2">
    <source>
        <dbReference type="ARBA" id="ARBA00010617"/>
    </source>
</evidence>
<evidence type="ECO:0000313" key="12">
    <source>
        <dbReference type="Proteomes" id="UP001293593"/>
    </source>
</evidence>
<dbReference type="InterPro" id="IPR036396">
    <property type="entry name" value="Cyt_P450_sf"/>
</dbReference>
<dbReference type="PANTHER" id="PTHR24296">
    <property type="entry name" value="CYTOCHROME P450"/>
    <property type="match status" value="1"/>
</dbReference>
<dbReference type="InterPro" id="IPR002401">
    <property type="entry name" value="Cyt_P450_E_grp-I"/>
</dbReference>
<keyword evidence="3 8" id="KW-0349">Heme</keyword>
<evidence type="ECO:0000256" key="5">
    <source>
        <dbReference type="ARBA" id="ARBA00023002"/>
    </source>
</evidence>
<dbReference type="Proteomes" id="UP001293593">
    <property type="component" value="Unassembled WGS sequence"/>
</dbReference>
<dbReference type="CDD" id="cd11064">
    <property type="entry name" value="CYP86A"/>
    <property type="match status" value="1"/>
</dbReference>
<evidence type="ECO:0000256" key="1">
    <source>
        <dbReference type="ARBA" id="ARBA00001971"/>
    </source>
</evidence>
<dbReference type="GO" id="GO:0006629">
    <property type="term" value="P:lipid metabolic process"/>
    <property type="evidence" value="ECO:0007669"/>
    <property type="project" value="UniProtKB-ARBA"/>
</dbReference>
<organism evidence="11 12">
    <name type="scientific">Acacia crassicarpa</name>
    <name type="common">northern wattle</name>
    <dbReference type="NCBI Taxonomy" id="499986"/>
    <lineage>
        <taxon>Eukaryota</taxon>
        <taxon>Viridiplantae</taxon>
        <taxon>Streptophyta</taxon>
        <taxon>Embryophyta</taxon>
        <taxon>Tracheophyta</taxon>
        <taxon>Spermatophyta</taxon>
        <taxon>Magnoliopsida</taxon>
        <taxon>eudicotyledons</taxon>
        <taxon>Gunneridae</taxon>
        <taxon>Pentapetalae</taxon>
        <taxon>rosids</taxon>
        <taxon>fabids</taxon>
        <taxon>Fabales</taxon>
        <taxon>Fabaceae</taxon>
        <taxon>Caesalpinioideae</taxon>
        <taxon>mimosoid clade</taxon>
        <taxon>Acacieae</taxon>
        <taxon>Acacia</taxon>
    </lineage>
</organism>
<keyword evidence="10" id="KW-0732">Signal</keyword>
<comment type="similarity">
    <text evidence="2 9">Belongs to the cytochrome P450 family.</text>
</comment>
<dbReference type="PRINTS" id="PR00385">
    <property type="entry name" value="P450"/>
</dbReference>
<dbReference type="AlphaFoldDB" id="A0AAE1MSM5"/>
<feature type="binding site" description="axial binding residue" evidence="8">
    <location>
        <position position="403"/>
    </location>
    <ligand>
        <name>heme</name>
        <dbReference type="ChEBI" id="CHEBI:30413"/>
    </ligand>
    <ligandPart>
        <name>Fe</name>
        <dbReference type="ChEBI" id="CHEBI:18248"/>
    </ligandPart>
</feature>